<proteinExistence type="predicted"/>
<gene>
    <name evidence="2" type="ORF">HannXRQ_Chr04g0103831</name>
    <name evidence="1" type="ORF">HanXRQr2_Chr04g0150851</name>
</gene>
<evidence type="ECO:0000313" key="2">
    <source>
        <dbReference type="EMBL" id="OTG27786.1"/>
    </source>
</evidence>
<dbReference type="EMBL" id="CM007893">
    <property type="protein sequence ID" value="OTG27786.1"/>
    <property type="molecule type" value="Genomic_DNA"/>
</dbReference>
<reference evidence="2" key="2">
    <citation type="submission" date="2017-02" db="EMBL/GenBank/DDBJ databases">
        <title>Sunflower complete genome.</title>
        <authorList>
            <person name="Langlade N."/>
            <person name="Munos S."/>
        </authorList>
    </citation>
    <scope>NUCLEOTIDE SEQUENCE [LARGE SCALE GENOMIC DNA]</scope>
    <source>
        <tissue evidence="2">Leaves</tissue>
    </source>
</reference>
<dbReference type="InParanoid" id="A0A251UY49"/>
<protein>
    <submittedName>
        <fullName evidence="2">Uncharacterized protein</fullName>
    </submittedName>
</protein>
<dbReference type="Gramene" id="mRNA:HanXRQr2_Chr04g0150851">
    <property type="protein sequence ID" value="mRNA:HanXRQr2_Chr04g0150851"/>
    <property type="gene ID" value="HanXRQr2_Chr04g0150851"/>
</dbReference>
<organism evidence="2 3">
    <name type="scientific">Helianthus annuus</name>
    <name type="common">Common sunflower</name>
    <dbReference type="NCBI Taxonomy" id="4232"/>
    <lineage>
        <taxon>Eukaryota</taxon>
        <taxon>Viridiplantae</taxon>
        <taxon>Streptophyta</taxon>
        <taxon>Embryophyta</taxon>
        <taxon>Tracheophyta</taxon>
        <taxon>Spermatophyta</taxon>
        <taxon>Magnoliopsida</taxon>
        <taxon>eudicotyledons</taxon>
        <taxon>Gunneridae</taxon>
        <taxon>Pentapetalae</taxon>
        <taxon>asterids</taxon>
        <taxon>campanulids</taxon>
        <taxon>Asterales</taxon>
        <taxon>Asteraceae</taxon>
        <taxon>Asteroideae</taxon>
        <taxon>Heliantheae alliance</taxon>
        <taxon>Heliantheae</taxon>
        <taxon>Helianthus</taxon>
    </lineage>
</organism>
<dbReference type="AlphaFoldDB" id="A0A251UY49"/>
<sequence>MLRFHLGMHMGMSIYLTNRCRLTLLRLVQHPQIQNNLNCSSFGLRLKERLWLLYILHPMAPHIGYLKLMLNTDLKLQSIRLVTKGIMLTVIDVYTL</sequence>
<evidence type="ECO:0000313" key="3">
    <source>
        <dbReference type="Proteomes" id="UP000215914"/>
    </source>
</evidence>
<keyword evidence="3" id="KW-1185">Reference proteome</keyword>
<accession>A0A251UY49</accession>
<evidence type="ECO:0000313" key="1">
    <source>
        <dbReference type="EMBL" id="KAF5808907.1"/>
    </source>
</evidence>
<name>A0A251UY49_HELAN</name>
<reference evidence="1 3" key="1">
    <citation type="journal article" date="2017" name="Nature">
        <title>The sunflower genome provides insights into oil metabolism, flowering and Asterid evolution.</title>
        <authorList>
            <person name="Badouin H."/>
            <person name="Gouzy J."/>
            <person name="Grassa C.J."/>
            <person name="Murat F."/>
            <person name="Staton S.E."/>
            <person name="Cottret L."/>
            <person name="Lelandais-Briere C."/>
            <person name="Owens G.L."/>
            <person name="Carrere S."/>
            <person name="Mayjonade B."/>
            <person name="Legrand L."/>
            <person name="Gill N."/>
            <person name="Kane N.C."/>
            <person name="Bowers J.E."/>
            <person name="Hubner S."/>
            <person name="Bellec A."/>
            <person name="Berard A."/>
            <person name="Berges H."/>
            <person name="Blanchet N."/>
            <person name="Boniface M.C."/>
            <person name="Brunel D."/>
            <person name="Catrice O."/>
            <person name="Chaidir N."/>
            <person name="Claudel C."/>
            <person name="Donnadieu C."/>
            <person name="Faraut T."/>
            <person name="Fievet G."/>
            <person name="Helmstetter N."/>
            <person name="King M."/>
            <person name="Knapp S.J."/>
            <person name="Lai Z."/>
            <person name="Le Paslier M.C."/>
            <person name="Lippi Y."/>
            <person name="Lorenzon L."/>
            <person name="Mandel J.R."/>
            <person name="Marage G."/>
            <person name="Marchand G."/>
            <person name="Marquand E."/>
            <person name="Bret-Mestries E."/>
            <person name="Morien E."/>
            <person name="Nambeesan S."/>
            <person name="Nguyen T."/>
            <person name="Pegot-Espagnet P."/>
            <person name="Pouilly N."/>
            <person name="Raftis F."/>
            <person name="Sallet E."/>
            <person name="Schiex T."/>
            <person name="Thomas J."/>
            <person name="Vandecasteele C."/>
            <person name="Vares D."/>
            <person name="Vear F."/>
            <person name="Vautrin S."/>
            <person name="Crespi M."/>
            <person name="Mangin B."/>
            <person name="Burke J.M."/>
            <person name="Salse J."/>
            <person name="Munos S."/>
            <person name="Vincourt P."/>
            <person name="Rieseberg L.H."/>
            <person name="Langlade N.B."/>
        </authorList>
    </citation>
    <scope>NUCLEOTIDE SEQUENCE [LARGE SCALE GENOMIC DNA]</scope>
    <source>
        <strain evidence="3">cv. SF193</strain>
        <tissue evidence="1">Leaves</tissue>
    </source>
</reference>
<reference evidence="1" key="3">
    <citation type="submission" date="2020-06" db="EMBL/GenBank/DDBJ databases">
        <title>Helianthus annuus Genome sequencing and assembly Release 2.</title>
        <authorList>
            <person name="Gouzy J."/>
            <person name="Langlade N."/>
            <person name="Munos S."/>
        </authorList>
    </citation>
    <scope>NUCLEOTIDE SEQUENCE</scope>
    <source>
        <tissue evidence="1">Leaves</tissue>
    </source>
</reference>
<dbReference type="EMBL" id="MNCJ02000319">
    <property type="protein sequence ID" value="KAF5808907.1"/>
    <property type="molecule type" value="Genomic_DNA"/>
</dbReference>
<dbReference type="Proteomes" id="UP000215914">
    <property type="component" value="Chromosome 4"/>
</dbReference>